<dbReference type="EMBL" id="CSTE01000002">
    <property type="protein sequence ID" value="CQR50936.1"/>
    <property type="molecule type" value="Genomic_DNA"/>
</dbReference>
<evidence type="ECO:0000313" key="2">
    <source>
        <dbReference type="EMBL" id="CQR50936.1"/>
    </source>
</evidence>
<keyword evidence="3" id="KW-1185">Reference proteome</keyword>
<dbReference type="Proteomes" id="UP000198902">
    <property type="component" value="Unassembled WGS sequence"/>
</dbReference>
<dbReference type="InterPro" id="IPR058429">
    <property type="entry name" value="DUF8116"/>
</dbReference>
<dbReference type="AlphaFoldDB" id="A0A0D6JSQ2"/>
<reference evidence="3" key="1">
    <citation type="submission" date="2015-03" db="EMBL/GenBank/DDBJ databases">
        <authorList>
            <person name="Urmite Genomes"/>
        </authorList>
    </citation>
    <scope>NUCLEOTIDE SEQUENCE [LARGE SCALE GENOMIC DNA]</scope>
    <source>
        <strain evidence="3">Arc-Hr</strain>
    </source>
</reference>
<gene>
    <name evidence="2" type="ORF">BN996_02421</name>
</gene>
<evidence type="ECO:0000313" key="3">
    <source>
        <dbReference type="Proteomes" id="UP000198902"/>
    </source>
</evidence>
<dbReference type="RefSeq" id="WP_089779266.1">
    <property type="nucleotide sequence ID" value="NZ_CABLRR010000002.1"/>
</dbReference>
<accession>A0A0D6JSQ2</accession>
<organism evidence="2 3">
    <name type="scientific">Haloferax massiliensis</name>
    <dbReference type="NCBI Taxonomy" id="1476858"/>
    <lineage>
        <taxon>Archaea</taxon>
        <taxon>Methanobacteriati</taxon>
        <taxon>Methanobacteriota</taxon>
        <taxon>Stenosarchaea group</taxon>
        <taxon>Halobacteria</taxon>
        <taxon>Halobacteriales</taxon>
        <taxon>Haloferacaceae</taxon>
        <taxon>Haloferax</taxon>
    </lineage>
</organism>
<name>A0A0D6JSQ2_9EURY</name>
<sequence>MTVLRLLRLRRPADFADWYRIGAEYVHDVAAGMGLRVGDFESRVVRATDAMRAGRTDLPPDLARSVAADLLADAVFCDPFCQWMPLWYELGLAAPCAYAEYRLRRVAEQYADDLPHLSVPRFSRPEDVYVDGRPATAYVDGFAERFVLADAVLHLEWFAYVARESGIFVPPMLIERTREQTVAYYAGRRAELDPDVRTFQRLLFSDDEWVRRIADVYDVDSVLFDYWARTLARERRRLSTFDG</sequence>
<evidence type="ECO:0000259" key="1">
    <source>
        <dbReference type="Pfam" id="PF26426"/>
    </source>
</evidence>
<proteinExistence type="predicted"/>
<feature type="domain" description="DUF8116" evidence="1">
    <location>
        <begin position="1"/>
        <end position="240"/>
    </location>
</feature>
<protein>
    <recommendedName>
        <fullName evidence="1">DUF8116 domain-containing protein</fullName>
    </recommendedName>
</protein>
<dbReference type="Pfam" id="PF26426">
    <property type="entry name" value="DUF8116"/>
    <property type="match status" value="1"/>
</dbReference>
<dbReference type="OrthoDB" id="336885at2157"/>